<dbReference type="Proteomes" id="UP000503222">
    <property type="component" value="Chromosome"/>
</dbReference>
<dbReference type="PROSITE" id="PS52038">
    <property type="entry name" value="TOPO_IB_2"/>
    <property type="match status" value="1"/>
</dbReference>
<evidence type="ECO:0000256" key="6">
    <source>
        <dbReference type="ARBA" id="ARBA00023235"/>
    </source>
</evidence>
<evidence type="ECO:0000256" key="2">
    <source>
        <dbReference type="ARBA" id="ARBA00006645"/>
    </source>
</evidence>
<evidence type="ECO:0000259" key="8">
    <source>
        <dbReference type="Pfam" id="PF21338"/>
    </source>
</evidence>
<feature type="domain" description="DNA topoisomerase I catalytic core eukaryotic-type" evidence="7">
    <location>
        <begin position="80"/>
        <end position="288"/>
    </location>
</feature>
<feature type="domain" description="DNA topoisomerase IB N-terminal" evidence="8">
    <location>
        <begin position="21"/>
        <end position="68"/>
    </location>
</feature>
<organism evidence="9 10">
    <name type="scientific">Sphingomonas piscis</name>
    <dbReference type="NCBI Taxonomy" id="2714943"/>
    <lineage>
        <taxon>Bacteria</taxon>
        <taxon>Pseudomonadati</taxon>
        <taxon>Pseudomonadota</taxon>
        <taxon>Alphaproteobacteria</taxon>
        <taxon>Sphingomonadales</taxon>
        <taxon>Sphingomonadaceae</taxon>
        <taxon>Sphingomonas</taxon>
    </lineage>
</organism>
<dbReference type="SUPFAM" id="SSF56349">
    <property type="entry name" value="DNA breaking-rejoining enzymes"/>
    <property type="match status" value="1"/>
</dbReference>
<keyword evidence="10" id="KW-1185">Reference proteome</keyword>
<dbReference type="InterPro" id="IPR011010">
    <property type="entry name" value="DNA_brk_join_enz"/>
</dbReference>
<keyword evidence="6 9" id="KW-0413">Isomerase</keyword>
<dbReference type="PANTHER" id="PTHR10290">
    <property type="entry name" value="DNA TOPOISOMERASE I"/>
    <property type="match status" value="1"/>
</dbReference>
<dbReference type="Pfam" id="PF21338">
    <property type="entry name" value="Top1B_N_bact"/>
    <property type="match status" value="1"/>
</dbReference>
<protein>
    <recommendedName>
        <fullName evidence="3">DNA topoisomerase</fullName>
        <ecNumber evidence="3">5.6.2.1</ecNumber>
    </recommendedName>
</protein>
<dbReference type="AlphaFoldDB" id="A0A6G7YM82"/>
<evidence type="ECO:0000313" key="10">
    <source>
        <dbReference type="Proteomes" id="UP000503222"/>
    </source>
</evidence>
<dbReference type="RefSeq" id="WP_166410232.1">
    <property type="nucleotide sequence ID" value="NZ_CP049869.1"/>
</dbReference>
<dbReference type="InterPro" id="IPR014711">
    <property type="entry name" value="TopoI_cat_a-hlx-sub_euk"/>
</dbReference>
<dbReference type="InterPro" id="IPR013500">
    <property type="entry name" value="TopoI_cat_euk"/>
</dbReference>
<dbReference type="Gene3D" id="3.30.66.10">
    <property type="entry name" value="DNA topoisomerase I domain"/>
    <property type="match status" value="1"/>
</dbReference>
<proteinExistence type="inferred from homology"/>
<comment type="catalytic activity">
    <reaction evidence="1">
        <text>ATP-independent breakage of single-stranded DNA, followed by passage and rejoining.</text>
        <dbReference type="EC" id="5.6.2.1"/>
    </reaction>
</comment>
<dbReference type="GO" id="GO:0006265">
    <property type="term" value="P:DNA topological change"/>
    <property type="evidence" value="ECO:0007669"/>
    <property type="project" value="InterPro"/>
</dbReference>
<keyword evidence="5" id="KW-0238">DNA-binding</keyword>
<sequence length="344" mass="38567">MLRHSSDAEPGITRKRQGRYWAYFDAEGNRITDRDEIDRLNAVGLPPAYENAWFCADPDGHLQATGVDARGRKQYRYHVNFREAQDAVKYEGLLEFGKALPKLRKKVEQDLKRRKLDRDNVLAAVVRLLDTEHIRIGNEQYAKSNKSYGATTLRNRHLKRKGSSLAMRFTGKHGIVHEVKITDGNLKRIVKRCQELPGQMLFQCLDDGGEARPITSGDVNAYIKEATGGDFTAKHFRTWGASVIALEQLLRKADDARITVKTVVEPVAEALGNTPAISRKSYVHPQLLDAVKNDARDPLNGMDRPRGRKWLSSAEVGLLEFLARGGKRSRKRKAAEAPGTAEAA</sequence>
<evidence type="ECO:0000256" key="3">
    <source>
        <dbReference type="ARBA" id="ARBA00012891"/>
    </source>
</evidence>
<dbReference type="GO" id="GO:0003917">
    <property type="term" value="F:DNA topoisomerase type I (single strand cut, ATP-independent) activity"/>
    <property type="evidence" value="ECO:0007669"/>
    <property type="project" value="UniProtKB-EC"/>
</dbReference>
<evidence type="ECO:0000313" key="9">
    <source>
        <dbReference type="EMBL" id="QIK77837.1"/>
    </source>
</evidence>
<evidence type="ECO:0000256" key="5">
    <source>
        <dbReference type="ARBA" id="ARBA00023125"/>
    </source>
</evidence>
<dbReference type="KEGG" id="spii:G7077_01815"/>
<dbReference type="EC" id="5.6.2.1" evidence="3"/>
<name>A0A6G7YM82_9SPHN</name>
<evidence type="ECO:0000256" key="4">
    <source>
        <dbReference type="ARBA" id="ARBA00023029"/>
    </source>
</evidence>
<dbReference type="SUPFAM" id="SSF55869">
    <property type="entry name" value="DNA topoisomerase I domain"/>
    <property type="match status" value="1"/>
</dbReference>
<dbReference type="Pfam" id="PF01028">
    <property type="entry name" value="Topoisom_I"/>
    <property type="match status" value="1"/>
</dbReference>
<dbReference type="InterPro" id="IPR049331">
    <property type="entry name" value="Top1B_N_bact"/>
</dbReference>
<comment type="similarity">
    <text evidence="2">Belongs to the type IB topoisomerase family.</text>
</comment>
<dbReference type="EMBL" id="CP049869">
    <property type="protein sequence ID" value="QIK77837.1"/>
    <property type="molecule type" value="Genomic_DNA"/>
</dbReference>
<gene>
    <name evidence="9" type="ORF">G7077_01815</name>
</gene>
<dbReference type="InterPro" id="IPR001631">
    <property type="entry name" value="TopoI"/>
</dbReference>
<dbReference type="GO" id="GO:0003677">
    <property type="term" value="F:DNA binding"/>
    <property type="evidence" value="ECO:0007669"/>
    <property type="project" value="UniProtKB-KW"/>
</dbReference>
<reference evidence="9 10" key="1">
    <citation type="submission" date="2020-03" db="EMBL/GenBank/DDBJ databases">
        <title>Sphingomonas sp. nov., isolated from fish.</title>
        <authorList>
            <person name="Hyun D.-W."/>
            <person name="Bae J.-W."/>
        </authorList>
    </citation>
    <scope>NUCLEOTIDE SEQUENCE [LARGE SCALE GENOMIC DNA]</scope>
    <source>
        <strain evidence="9 10">HDW15B</strain>
    </source>
</reference>
<dbReference type="Gene3D" id="1.10.132.120">
    <property type="match status" value="1"/>
</dbReference>
<keyword evidence="4" id="KW-0799">Topoisomerase</keyword>
<dbReference type="PANTHER" id="PTHR10290:SF3">
    <property type="entry name" value="DNA TOPOISOMERASE 1"/>
    <property type="match status" value="1"/>
</dbReference>
<evidence type="ECO:0000256" key="1">
    <source>
        <dbReference type="ARBA" id="ARBA00000213"/>
    </source>
</evidence>
<dbReference type="InterPro" id="IPR051062">
    <property type="entry name" value="Topoisomerase_IB"/>
</dbReference>
<dbReference type="InterPro" id="IPR035447">
    <property type="entry name" value="DNA_topo_I_N_sf"/>
</dbReference>
<evidence type="ECO:0000259" key="7">
    <source>
        <dbReference type="Pfam" id="PF01028"/>
    </source>
</evidence>
<dbReference type="Gene3D" id="3.90.15.10">
    <property type="entry name" value="Topoisomerase I, Chain A, domain 3"/>
    <property type="match status" value="1"/>
</dbReference>
<dbReference type="PRINTS" id="PR00416">
    <property type="entry name" value="EUTPISMRASEI"/>
</dbReference>
<accession>A0A6G7YM82</accession>